<keyword evidence="6 8" id="KW-0560">Oxidoreductase</keyword>
<dbReference type="InterPro" id="IPR005913">
    <property type="entry name" value="dTDP_dehydrorham_reduct"/>
</dbReference>
<evidence type="ECO:0000259" key="7">
    <source>
        <dbReference type="Pfam" id="PF04321"/>
    </source>
</evidence>
<keyword evidence="6" id="KW-0521">NADP</keyword>
<keyword evidence="9" id="KW-1185">Reference proteome</keyword>
<dbReference type="NCBIfam" id="TIGR01214">
    <property type="entry name" value="rmlD"/>
    <property type="match status" value="1"/>
</dbReference>
<evidence type="ECO:0000256" key="1">
    <source>
        <dbReference type="ARBA" id="ARBA00004781"/>
    </source>
</evidence>
<evidence type="ECO:0000313" key="8">
    <source>
        <dbReference type="EMBL" id="MFD1952436.1"/>
    </source>
</evidence>
<dbReference type="GO" id="GO:0008831">
    <property type="term" value="F:dTDP-4-dehydrorhamnose reductase activity"/>
    <property type="evidence" value="ECO:0007669"/>
    <property type="project" value="UniProtKB-EC"/>
</dbReference>
<dbReference type="CDD" id="cd05254">
    <property type="entry name" value="dTDP_HR_like_SDR_e"/>
    <property type="match status" value="1"/>
</dbReference>
<comment type="function">
    <text evidence="6">Catalyzes the reduction of dTDP-6-deoxy-L-lyxo-4-hexulose to yield dTDP-L-rhamnose.</text>
</comment>
<dbReference type="PANTHER" id="PTHR10491">
    <property type="entry name" value="DTDP-4-DEHYDRORHAMNOSE REDUCTASE"/>
    <property type="match status" value="1"/>
</dbReference>
<comment type="similarity">
    <text evidence="2 6">Belongs to the dTDP-4-dehydrorhamnose reductase family.</text>
</comment>
<dbReference type="Proteomes" id="UP001597400">
    <property type="component" value="Unassembled WGS sequence"/>
</dbReference>
<dbReference type="InterPro" id="IPR029903">
    <property type="entry name" value="RmlD-like-bd"/>
</dbReference>
<dbReference type="Gene3D" id="3.40.50.720">
    <property type="entry name" value="NAD(P)-binding Rossmann-like Domain"/>
    <property type="match status" value="1"/>
</dbReference>
<feature type="domain" description="RmlD-like substrate binding" evidence="7">
    <location>
        <begin position="9"/>
        <end position="297"/>
    </location>
</feature>
<dbReference type="Pfam" id="PF04321">
    <property type="entry name" value="RmlD_sub_bind"/>
    <property type="match status" value="1"/>
</dbReference>
<dbReference type="RefSeq" id="WP_380931459.1">
    <property type="nucleotide sequence ID" value="NZ_JBHUGS010000005.1"/>
</dbReference>
<gene>
    <name evidence="8" type="primary">rfbD</name>
    <name evidence="8" type="ORF">ACFSGX_16795</name>
</gene>
<evidence type="ECO:0000256" key="3">
    <source>
        <dbReference type="ARBA" id="ARBA00012929"/>
    </source>
</evidence>
<comment type="caution">
    <text evidence="8">The sequence shown here is derived from an EMBL/GenBank/DDBJ whole genome shotgun (WGS) entry which is preliminary data.</text>
</comment>
<comment type="pathway">
    <text evidence="1 6">Carbohydrate biosynthesis; dTDP-L-rhamnose biosynthesis.</text>
</comment>
<evidence type="ECO:0000313" key="9">
    <source>
        <dbReference type="Proteomes" id="UP001597400"/>
    </source>
</evidence>
<accession>A0ABW4U598</accession>
<evidence type="ECO:0000256" key="5">
    <source>
        <dbReference type="ARBA" id="ARBA00048200"/>
    </source>
</evidence>
<comment type="cofactor">
    <cofactor evidence="6">
        <name>Mg(2+)</name>
        <dbReference type="ChEBI" id="CHEBI:18420"/>
    </cofactor>
    <text evidence="6">Binds 1 Mg(2+) ion per monomer.</text>
</comment>
<dbReference type="InterPro" id="IPR036291">
    <property type="entry name" value="NAD(P)-bd_dom_sf"/>
</dbReference>
<evidence type="ECO:0000256" key="2">
    <source>
        <dbReference type="ARBA" id="ARBA00010944"/>
    </source>
</evidence>
<organism evidence="8 9">
    <name type="scientific">Sphingomonas arantia</name>
    <dbReference type="NCBI Taxonomy" id="1460676"/>
    <lineage>
        <taxon>Bacteria</taxon>
        <taxon>Pseudomonadati</taxon>
        <taxon>Pseudomonadota</taxon>
        <taxon>Alphaproteobacteria</taxon>
        <taxon>Sphingomonadales</taxon>
        <taxon>Sphingomonadaceae</taxon>
        <taxon>Sphingomonas</taxon>
    </lineage>
</organism>
<name>A0ABW4U598_9SPHN</name>
<sequence>MSAMPGAVRILVTGGAGQLGLALAAAKWSPHVTLLCPTRAELDLTDAAGIAAWFEQEKPDAVVNSAAYTAVDKAEQDIAAAWAANATGPALLAAASAKAGIPIVQVSTDYVFDGTAGGSYSETDPVAPLGVYGSSKLAGEIAVRTGNPRSVILRTAWVVSATRANFIKTMLRLGETMPELRVVSDQYGCPTSATDIASTIVTIIERMLTDAAAPTGTYHFVNAGSASWCDLAREVFAAATAITGRPGPLVHAITTADYPTPARRPANSRLSTARLTRDYGIEPQPWRPAIRAIVQDLVPAQPAAMETNR</sequence>
<comment type="catalytic activity">
    <reaction evidence="5 6">
        <text>dTDP-beta-L-rhamnose + NADP(+) = dTDP-4-dehydro-beta-L-rhamnose + NADPH + H(+)</text>
        <dbReference type="Rhea" id="RHEA:21796"/>
        <dbReference type="ChEBI" id="CHEBI:15378"/>
        <dbReference type="ChEBI" id="CHEBI:57510"/>
        <dbReference type="ChEBI" id="CHEBI:57783"/>
        <dbReference type="ChEBI" id="CHEBI:58349"/>
        <dbReference type="ChEBI" id="CHEBI:62830"/>
        <dbReference type="EC" id="1.1.1.133"/>
    </reaction>
</comment>
<reference evidence="9" key="1">
    <citation type="journal article" date="2019" name="Int. J. Syst. Evol. Microbiol.">
        <title>The Global Catalogue of Microorganisms (GCM) 10K type strain sequencing project: providing services to taxonomists for standard genome sequencing and annotation.</title>
        <authorList>
            <consortium name="The Broad Institute Genomics Platform"/>
            <consortium name="The Broad Institute Genome Sequencing Center for Infectious Disease"/>
            <person name="Wu L."/>
            <person name="Ma J."/>
        </authorList>
    </citation>
    <scope>NUCLEOTIDE SEQUENCE [LARGE SCALE GENOMIC DNA]</scope>
    <source>
        <strain evidence="9">CGMCC 1.12702</strain>
    </source>
</reference>
<dbReference type="EMBL" id="JBHUGS010000005">
    <property type="protein sequence ID" value="MFD1952436.1"/>
    <property type="molecule type" value="Genomic_DNA"/>
</dbReference>
<protein>
    <recommendedName>
        <fullName evidence="4 6">dTDP-4-dehydrorhamnose reductase</fullName>
        <ecNumber evidence="3 6">1.1.1.133</ecNumber>
    </recommendedName>
</protein>
<dbReference type="EC" id="1.1.1.133" evidence="3 6"/>
<dbReference type="Gene3D" id="3.90.25.10">
    <property type="entry name" value="UDP-galactose 4-epimerase, domain 1"/>
    <property type="match status" value="1"/>
</dbReference>
<dbReference type="SUPFAM" id="SSF51735">
    <property type="entry name" value="NAD(P)-binding Rossmann-fold domains"/>
    <property type="match status" value="1"/>
</dbReference>
<proteinExistence type="inferred from homology"/>
<evidence type="ECO:0000256" key="4">
    <source>
        <dbReference type="ARBA" id="ARBA00017099"/>
    </source>
</evidence>
<dbReference type="PANTHER" id="PTHR10491:SF4">
    <property type="entry name" value="METHIONINE ADENOSYLTRANSFERASE 2 SUBUNIT BETA"/>
    <property type="match status" value="1"/>
</dbReference>
<evidence type="ECO:0000256" key="6">
    <source>
        <dbReference type="RuleBase" id="RU364082"/>
    </source>
</evidence>